<dbReference type="Pfam" id="PF09722">
    <property type="entry name" value="Xre_MbcA_ParS_C"/>
    <property type="match status" value="1"/>
</dbReference>
<evidence type="ECO:0000313" key="3">
    <source>
        <dbReference type="Proteomes" id="UP000661077"/>
    </source>
</evidence>
<sequence>MSQYQQTTLSPALLTKALLRAVEQLGLADPLPSMLGAGPEEVAQLQSGTRELDPQRREWQAALEVVGLFRTSIEVLGSVERAKQWLGTANDVLGGRPIDLLKSAEAERVHRYLKSVRKHELRMPPPSRREH</sequence>
<protein>
    <submittedName>
        <fullName evidence="2">DUF2384 domain-containing protein</fullName>
    </submittedName>
</protein>
<comment type="caution">
    <text evidence="2">The sequence shown here is derived from an EMBL/GenBank/DDBJ whole genome shotgun (WGS) entry which is preliminary data.</text>
</comment>
<dbReference type="Proteomes" id="UP000661077">
    <property type="component" value="Unassembled WGS sequence"/>
</dbReference>
<evidence type="ECO:0000259" key="1">
    <source>
        <dbReference type="Pfam" id="PF09722"/>
    </source>
</evidence>
<reference evidence="2 3" key="1">
    <citation type="journal article" date="2021" name="Int. J. Syst. Evol. Microbiol.">
        <title>Steroidobacter gossypii sp. nov., isolated from soil of cotton cropping field.</title>
        <authorList>
            <person name="Huang R."/>
            <person name="Yang S."/>
            <person name="Zhen C."/>
            <person name="Liu W."/>
        </authorList>
    </citation>
    <scope>NUCLEOTIDE SEQUENCE [LARGE SCALE GENOMIC DNA]</scope>
    <source>
        <strain evidence="2 3">S1-65</strain>
    </source>
</reference>
<organism evidence="2 3">
    <name type="scientific">Steroidobacter gossypii</name>
    <dbReference type="NCBI Taxonomy" id="2805490"/>
    <lineage>
        <taxon>Bacteria</taxon>
        <taxon>Pseudomonadati</taxon>
        <taxon>Pseudomonadota</taxon>
        <taxon>Gammaproteobacteria</taxon>
        <taxon>Steroidobacterales</taxon>
        <taxon>Steroidobacteraceae</taxon>
        <taxon>Steroidobacter</taxon>
    </lineage>
</organism>
<name>A0ABS1WUK0_9GAMM</name>
<proteinExistence type="predicted"/>
<dbReference type="InterPro" id="IPR024467">
    <property type="entry name" value="Xre/MbcA/ParS-like_toxin-bd"/>
</dbReference>
<gene>
    <name evidence="2" type="ORF">JM946_07805</name>
</gene>
<dbReference type="RefSeq" id="WP_203166642.1">
    <property type="nucleotide sequence ID" value="NZ_JAEVLS010000002.1"/>
</dbReference>
<dbReference type="EMBL" id="JAEVLS010000002">
    <property type="protein sequence ID" value="MBM0104646.1"/>
    <property type="molecule type" value="Genomic_DNA"/>
</dbReference>
<feature type="domain" description="Antitoxin Xre/MbcA/ParS-like toxin-binding" evidence="1">
    <location>
        <begin position="74"/>
        <end position="117"/>
    </location>
</feature>
<accession>A0ABS1WUK0</accession>
<keyword evidence="3" id="KW-1185">Reference proteome</keyword>
<evidence type="ECO:0000313" key="2">
    <source>
        <dbReference type="EMBL" id="MBM0104646.1"/>
    </source>
</evidence>